<dbReference type="SUPFAM" id="SSF52540">
    <property type="entry name" value="P-loop containing nucleoside triphosphate hydrolases"/>
    <property type="match status" value="1"/>
</dbReference>
<organism evidence="1 2">
    <name type="scientific">Halomonas beimenensis</name>
    <dbReference type="NCBI Taxonomy" id="475662"/>
    <lineage>
        <taxon>Bacteria</taxon>
        <taxon>Pseudomonadati</taxon>
        <taxon>Pseudomonadota</taxon>
        <taxon>Gammaproteobacteria</taxon>
        <taxon>Oceanospirillales</taxon>
        <taxon>Halomonadaceae</taxon>
        <taxon>Halomonas</taxon>
    </lineage>
</organism>
<accession>A0A291P8D8</accession>
<sequence length="236" mass="26923">MKKILDNYLYNRAGFKAYELLHSPLPPIVFDVIGPPGVGKSFFIQALISGGVIKYRSHRFTKDVRLCSARSRLLSLLALNRDDLEVLRRKSAKLLYDLNIMSSASRLIVDEGVCHHFSKELIQLSRTSREDFLTIMRGRGVINLTAPPDVITRRIAIRYRQTGKILKYHEGKSEYELQEFNSTALQQRDELCGLMREVGCPTISIDVSESNFTRSWVRGFKETMSEVDVGIRGCHL</sequence>
<gene>
    <name evidence="1" type="ORF">BEI_2152</name>
</gene>
<dbReference type="InterPro" id="IPR027417">
    <property type="entry name" value="P-loop_NTPase"/>
</dbReference>
<keyword evidence="2" id="KW-1185">Reference proteome</keyword>
<evidence type="ECO:0000313" key="2">
    <source>
        <dbReference type="Proteomes" id="UP000219993"/>
    </source>
</evidence>
<dbReference type="Proteomes" id="UP000219993">
    <property type="component" value="Chromosome"/>
</dbReference>
<dbReference type="Gene3D" id="3.40.50.300">
    <property type="entry name" value="P-loop containing nucleotide triphosphate hydrolases"/>
    <property type="match status" value="1"/>
</dbReference>
<dbReference type="AlphaFoldDB" id="A0A291P8D8"/>
<name>A0A291P8D8_9GAMM</name>
<dbReference type="KEGG" id="hbe:BEI_2152"/>
<dbReference type="OrthoDB" id="6167038at2"/>
<dbReference type="RefSeq" id="WP_153045784.1">
    <property type="nucleotide sequence ID" value="NZ_BAAADT010000004.1"/>
</dbReference>
<dbReference type="EMBL" id="CP021435">
    <property type="protein sequence ID" value="ATJ83139.1"/>
    <property type="molecule type" value="Genomic_DNA"/>
</dbReference>
<proteinExistence type="predicted"/>
<protein>
    <submittedName>
        <fullName evidence="1">Uncharacterized protein</fullName>
    </submittedName>
</protein>
<evidence type="ECO:0000313" key="1">
    <source>
        <dbReference type="EMBL" id="ATJ83139.1"/>
    </source>
</evidence>
<dbReference type="Pfam" id="PF13238">
    <property type="entry name" value="AAA_18"/>
    <property type="match status" value="1"/>
</dbReference>
<reference evidence="1 2" key="1">
    <citation type="journal article" date="2017" name="Sci. Rep.">
        <title>Revealing the Saline Adaptation Strategies of the Halophilic Bacterium Halomonas beimenensis through High-throughput Omics and Transposon Mutagenesis Approaches.</title>
        <authorList>
            <person name="Chen Y.H."/>
            <person name="Lin S.S."/>
            <person name="Shyu Y.T."/>
        </authorList>
    </citation>
    <scope>NUCLEOTIDE SEQUENCE [LARGE SCALE GENOMIC DNA]</scope>
    <source>
        <strain evidence="1 2">NTU-111</strain>
    </source>
</reference>